<evidence type="ECO:0000313" key="4">
    <source>
        <dbReference type="Proteomes" id="UP001180715"/>
    </source>
</evidence>
<protein>
    <submittedName>
        <fullName evidence="3">DNA processing protein</fullName>
    </submittedName>
</protein>
<name>A0ABU1YZ35_9MICC</name>
<dbReference type="SUPFAM" id="SSF102405">
    <property type="entry name" value="MCP/YpsA-like"/>
    <property type="match status" value="1"/>
</dbReference>
<dbReference type="Gene3D" id="3.40.50.450">
    <property type="match status" value="1"/>
</dbReference>
<dbReference type="Pfam" id="PF02481">
    <property type="entry name" value="DNA_processg_A"/>
    <property type="match status" value="1"/>
</dbReference>
<evidence type="ECO:0000256" key="1">
    <source>
        <dbReference type="ARBA" id="ARBA00006525"/>
    </source>
</evidence>
<comment type="caution">
    <text evidence="3">The sequence shown here is derived from an EMBL/GenBank/DDBJ whole genome shotgun (WGS) entry which is preliminary data.</text>
</comment>
<dbReference type="EMBL" id="JAVDXX010000001">
    <property type="protein sequence ID" value="MDR7293629.1"/>
    <property type="molecule type" value="Genomic_DNA"/>
</dbReference>
<proteinExistence type="inferred from homology"/>
<comment type="similarity">
    <text evidence="1">Belongs to the DprA/Smf family.</text>
</comment>
<evidence type="ECO:0000313" key="3">
    <source>
        <dbReference type="EMBL" id="MDR7293629.1"/>
    </source>
</evidence>
<sequence>MNSHNTASMNDEGLAAERLARAGLSRVTEADDYPARLGLETFGAVRLWELIMGSTPLPEEHTSYREAVEQAYGSNARAHRHSKLEHALQRWASRRDQSSPERDLAFITSQGGGFLIPGDPGWPEALNDLGESTPYGLWWRGSQPVPTNTKSCVAVVGTRDPTPYGEHVTREYTAELAERGATIISGGALGVDALAHRTALEHSLAPLATAVVLAGGVDRLYPAANRALLERIGTEHVIVSEAAPGASPMRWRFLARNRIIAALSRGILVTEGRHRSGAISTAVHGLEIGRWVGAIPGPVTSAASAGPHRLIRDYPVELVASATQLCETLGFSTNTQATHAQAGQTPALFGSDPAPAAARLTDGLTALEQRIVEALSPRTYRNLDEVFAIAGLSVPEAMPILSQLHRRGLAVQRGHMWKRGKIGP</sequence>
<reference evidence="3" key="1">
    <citation type="submission" date="2023-07" db="EMBL/GenBank/DDBJ databases">
        <title>Sequencing the genomes of 1000 actinobacteria strains.</title>
        <authorList>
            <person name="Klenk H.-P."/>
        </authorList>
    </citation>
    <scope>NUCLEOTIDE SEQUENCE</scope>
    <source>
        <strain evidence="3">DSM 13068</strain>
    </source>
</reference>
<dbReference type="InterPro" id="IPR057666">
    <property type="entry name" value="DrpA_SLOG"/>
</dbReference>
<dbReference type="PANTHER" id="PTHR43022:SF1">
    <property type="entry name" value="PROTEIN SMF"/>
    <property type="match status" value="1"/>
</dbReference>
<feature type="domain" description="Smf/DprA SLOG" evidence="2">
    <location>
        <begin position="114"/>
        <end position="329"/>
    </location>
</feature>
<evidence type="ECO:0000259" key="2">
    <source>
        <dbReference type="Pfam" id="PF02481"/>
    </source>
</evidence>
<dbReference type="RefSeq" id="WP_310246711.1">
    <property type="nucleotide sequence ID" value="NZ_JAVDXX010000001.1"/>
</dbReference>
<dbReference type="PANTHER" id="PTHR43022">
    <property type="entry name" value="PROTEIN SMF"/>
    <property type="match status" value="1"/>
</dbReference>
<dbReference type="InterPro" id="IPR003488">
    <property type="entry name" value="DprA"/>
</dbReference>
<gene>
    <name evidence="3" type="ORF">J2S67_000897</name>
</gene>
<keyword evidence="4" id="KW-1185">Reference proteome</keyword>
<dbReference type="Proteomes" id="UP001180715">
    <property type="component" value="Unassembled WGS sequence"/>
</dbReference>
<accession>A0ABU1YZ35</accession>
<dbReference type="NCBIfam" id="TIGR00732">
    <property type="entry name" value="dprA"/>
    <property type="match status" value="1"/>
</dbReference>
<organism evidence="3 4">
    <name type="scientific">Pseudoglutamicibacter albus</name>
    <dbReference type="NCBI Taxonomy" id="98671"/>
    <lineage>
        <taxon>Bacteria</taxon>
        <taxon>Bacillati</taxon>
        <taxon>Actinomycetota</taxon>
        <taxon>Actinomycetes</taxon>
        <taxon>Micrococcales</taxon>
        <taxon>Micrococcaceae</taxon>
        <taxon>Pseudoglutamicibacter</taxon>
    </lineage>
</organism>